<sequence>MTPLGEACRAVMALRDLANANGPAAQHKGCEDAPSADCPACRQYEALDAIEDLYDTAIDLLCREGGALELLEKLTSGRVIPEVVAHGKAKALLRDATEKLPGGGALAGGAG</sequence>
<protein>
    <submittedName>
        <fullName evidence="1">Uncharacterized protein</fullName>
    </submittedName>
</protein>
<name>A0A0F9RM38_9ZZZZ</name>
<proteinExistence type="predicted"/>
<organism evidence="1">
    <name type="scientific">marine sediment metagenome</name>
    <dbReference type="NCBI Taxonomy" id="412755"/>
    <lineage>
        <taxon>unclassified sequences</taxon>
        <taxon>metagenomes</taxon>
        <taxon>ecological metagenomes</taxon>
    </lineage>
</organism>
<comment type="caution">
    <text evidence="1">The sequence shown here is derived from an EMBL/GenBank/DDBJ whole genome shotgun (WGS) entry which is preliminary data.</text>
</comment>
<reference evidence="1" key="1">
    <citation type="journal article" date="2015" name="Nature">
        <title>Complex archaea that bridge the gap between prokaryotes and eukaryotes.</title>
        <authorList>
            <person name="Spang A."/>
            <person name="Saw J.H."/>
            <person name="Jorgensen S.L."/>
            <person name="Zaremba-Niedzwiedzka K."/>
            <person name="Martijn J."/>
            <person name="Lind A.E."/>
            <person name="van Eijk R."/>
            <person name="Schleper C."/>
            <person name="Guy L."/>
            <person name="Ettema T.J."/>
        </authorList>
    </citation>
    <scope>NUCLEOTIDE SEQUENCE</scope>
</reference>
<gene>
    <name evidence="1" type="ORF">LCGC14_0878360</name>
</gene>
<evidence type="ECO:0000313" key="1">
    <source>
        <dbReference type="EMBL" id="KKN26071.1"/>
    </source>
</evidence>
<dbReference type="EMBL" id="LAZR01002749">
    <property type="protein sequence ID" value="KKN26071.1"/>
    <property type="molecule type" value="Genomic_DNA"/>
</dbReference>
<dbReference type="AlphaFoldDB" id="A0A0F9RM38"/>
<accession>A0A0F9RM38</accession>